<dbReference type="GO" id="GO:0009982">
    <property type="term" value="F:pseudouridine synthase activity"/>
    <property type="evidence" value="ECO:0007669"/>
    <property type="project" value="InterPro"/>
</dbReference>
<feature type="compositionally biased region" description="Polar residues" evidence="4">
    <location>
        <begin position="344"/>
        <end position="363"/>
    </location>
</feature>
<evidence type="ECO:0000259" key="5">
    <source>
        <dbReference type="Pfam" id="PF01416"/>
    </source>
</evidence>
<feature type="compositionally biased region" description="Low complexity" evidence="4">
    <location>
        <begin position="191"/>
        <end position="201"/>
    </location>
</feature>
<dbReference type="Pfam" id="PF01416">
    <property type="entry name" value="PseudoU_synth_1"/>
    <property type="match status" value="1"/>
</dbReference>
<keyword evidence="2" id="KW-0819">tRNA processing</keyword>
<dbReference type="SUPFAM" id="SSF55120">
    <property type="entry name" value="Pseudouridine synthase"/>
    <property type="match status" value="1"/>
</dbReference>
<dbReference type="GO" id="GO:1990481">
    <property type="term" value="P:mRNA pseudouridine synthesis"/>
    <property type="evidence" value="ECO:0007669"/>
    <property type="project" value="TreeGrafter"/>
</dbReference>
<protein>
    <submittedName>
        <fullName evidence="6">tRNA pseudouridine synthase 1</fullName>
    </submittedName>
</protein>
<name>A0AAD5S6G9_9FUNG</name>
<dbReference type="GO" id="GO:0005634">
    <property type="term" value="C:nucleus"/>
    <property type="evidence" value="ECO:0007669"/>
    <property type="project" value="TreeGrafter"/>
</dbReference>
<proteinExistence type="inferred from homology"/>
<feature type="domain" description="Pseudouridine synthase I TruA alpha/beta" evidence="5">
    <location>
        <begin position="411"/>
        <end position="488"/>
    </location>
</feature>
<evidence type="ECO:0000256" key="3">
    <source>
        <dbReference type="ARBA" id="ARBA00023235"/>
    </source>
</evidence>
<sequence>MAETQQAAPGLRLAVLYAYNGSEFQGLERAKGLRTIEGTLLSAIAAVASGNDSAKKVSLINISRASTTEEGEHASRQVLSLEIVGDNPLTPTANRINEIVPAGIKVFDVVVLTQAFSARRTCDARTYEFLIPTYVFAPPPHETHYRYPEPDDEEDMYPPDTLEGPAGGLFTTLKRGTSVKKSISRNKSMSRARSLSRPAAAHPTDIPDVPSMPTDSVPKPIVAASMEPISPPPSPPQQHHQKKKNPIFRFFDTLTRGGPKKPASTPAAAPQRPQTLARAASYNKDDETHFAAQNIPKPAPIPHEPSYMSTTSHVSFSTSAPAGADDTGLISTLKRSMSRKSIRRNNSNFTNGEGESLSNNFGDTTEDDSTGPQYFDALKLPEYTEEELSLMRQYRIPETQLKALTHIIGIYNGTHNWHNYIPGAKYEDPRCYMRILNIEVSKPEERGGMEWVRVKVQAKAFARLQVRKMISLAVLVLRTNTPRSVVANSFGFARVDVPECPGVFLVLDQPHYDSYNSDAARRQSPDAIDFDKHYAQVQAFRHSNIHDAIYRSEQEHMHFAQFLRSIDEYSFLYTHYLNQRGVIKTRSNYVRRGEQGAGVDVPVLDVVDG</sequence>
<dbReference type="InterPro" id="IPR020094">
    <property type="entry name" value="TruA/RsuA/RluB/E/F_N"/>
</dbReference>
<comment type="caution">
    <text evidence="6">The sequence shown here is derived from an EMBL/GenBank/DDBJ whole genome shotgun (WGS) entry which is preliminary data.</text>
</comment>
<dbReference type="FunFam" id="3.30.70.660:FF:000002">
    <property type="entry name" value="tRNA pseudouridine synthase"/>
    <property type="match status" value="1"/>
</dbReference>
<evidence type="ECO:0000313" key="6">
    <source>
        <dbReference type="EMBL" id="KAJ3044034.1"/>
    </source>
</evidence>
<dbReference type="GO" id="GO:0031119">
    <property type="term" value="P:tRNA pseudouridine synthesis"/>
    <property type="evidence" value="ECO:0007669"/>
    <property type="project" value="TreeGrafter"/>
</dbReference>
<feature type="compositionally biased region" description="Low complexity" evidence="4">
    <location>
        <begin position="260"/>
        <end position="270"/>
    </location>
</feature>
<feature type="region of interest" description="Disordered" evidence="4">
    <location>
        <begin position="224"/>
        <end position="243"/>
    </location>
</feature>
<dbReference type="Gene3D" id="3.30.70.580">
    <property type="entry name" value="Pseudouridine synthase I, catalytic domain, N-terminal subdomain"/>
    <property type="match status" value="1"/>
</dbReference>
<dbReference type="InterPro" id="IPR020103">
    <property type="entry name" value="PsdUridine_synth_cat_dom_sf"/>
</dbReference>
<dbReference type="PANTHER" id="PTHR11142">
    <property type="entry name" value="PSEUDOURIDYLATE SYNTHASE"/>
    <property type="match status" value="1"/>
</dbReference>
<dbReference type="EMBL" id="JADGJD010001319">
    <property type="protein sequence ID" value="KAJ3044034.1"/>
    <property type="molecule type" value="Genomic_DNA"/>
</dbReference>
<feature type="region of interest" description="Disordered" evidence="4">
    <location>
        <begin position="344"/>
        <end position="368"/>
    </location>
</feature>
<feature type="region of interest" description="Disordered" evidence="4">
    <location>
        <begin position="254"/>
        <end position="273"/>
    </location>
</feature>
<evidence type="ECO:0000256" key="2">
    <source>
        <dbReference type="ARBA" id="ARBA00022694"/>
    </source>
</evidence>
<comment type="similarity">
    <text evidence="1">Belongs to the tRNA pseudouridine synthase TruA family.</text>
</comment>
<feature type="region of interest" description="Disordered" evidence="4">
    <location>
        <begin position="176"/>
        <end position="219"/>
    </location>
</feature>
<dbReference type="PANTHER" id="PTHR11142:SF4">
    <property type="entry name" value="PSEUDOURIDYLATE SYNTHASE 1 HOMOLOG"/>
    <property type="match status" value="1"/>
</dbReference>
<accession>A0AAD5S6G9</accession>
<evidence type="ECO:0000313" key="7">
    <source>
        <dbReference type="Proteomes" id="UP001212841"/>
    </source>
</evidence>
<organism evidence="6 7">
    <name type="scientific">Rhizophlyctis rosea</name>
    <dbReference type="NCBI Taxonomy" id="64517"/>
    <lineage>
        <taxon>Eukaryota</taxon>
        <taxon>Fungi</taxon>
        <taxon>Fungi incertae sedis</taxon>
        <taxon>Chytridiomycota</taxon>
        <taxon>Chytridiomycota incertae sedis</taxon>
        <taxon>Chytridiomycetes</taxon>
        <taxon>Rhizophlyctidales</taxon>
        <taxon>Rhizophlyctidaceae</taxon>
        <taxon>Rhizophlyctis</taxon>
    </lineage>
</organism>
<keyword evidence="7" id="KW-1185">Reference proteome</keyword>
<dbReference type="InterPro" id="IPR020097">
    <property type="entry name" value="PsdUridine_synth_TruA_a/b_dom"/>
</dbReference>
<gene>
    <name evidence="6" type="primary">PUS1_1</name>
    <name evidence="6" type="ORF">HK097_001595</name>
</gene>
<dbReference type="Proteomes" id="UP001212841">
    <property type="component" value="Unassembled WGS sequence"/>
</dbReference>
<dbReference type="AlphaFoldDB" id="A0AAD5S6G9"/>
<dbReference type="InterPro" id="IPR020095">
    <property type="entry name" value="PsdUridine_synth_TruA_C"/>
</dbReference>
<reference evidence="6" key="1">
    <citation type="submission" date="2020-05" db="EMBL/GenBank/DDBJ databases">
        <title>Phylogenomic resolution of chytrid fungi.</title>
        <authorList>
            <person name="Stajich J.E."/>
            <person name="Amses K."/>
            <person name="Simmons R."/>
            <person name="Seto K."/>
            <person name="Myers J."/>
            <person name="Bonds A."/>
            <person name="Quandt C.A."/>
            <person name="Barry K."/>
            <person name="Liu P."/>
            <person name="Grigoriev I."/>
            <person name="Longcore J.E."/>
            <person name="James T.Y."/>
        </authorList>
    </citation>
    <scope>NUCLEOTIDE SEQUENCE</scope>
    <source>
        <strain evidence="6">JEL0318</strain>
    </source>
</reference>
<evidence type="ECO:0000256" key="4">
    <source>
        <dbReference type="SAM" id="MobiDB-lite"/>
    </source>
</evidence>
<dbReference type="Gene3D" id="3.30.70.660">
    <property type="entry name" value="Pseudouridine synthase I, catalytic domain, C-terminal subdomain"/>
    <property type="match status" value="1"/>
</dbReference>
<evidence type="ECO:0000256" key="1">
    <source>
        <dbReference type="ARBA" id="ARBA00009375"/>
    </source>
</evidence>
<dbReference type="InterPro" id="IPR001406">
    <property type="entry name" value="PsdUridine_synth_TruA"/>
</dbReference>
<dbReference type="GO" id="GO:0003723">
    <property type="term" value="F:RNA binding"/>
    <property type="evidence" value="ECO:0007669"/>
    <property type="project" value="InterPro"/>
</dbReference>
<feature type="non-terminal residue" evidence="6">
    <location>
        <position position="609"/>
    </location>
</feature>
<keyword evidence="3" id="KW-0413">Isomerase</keyword>